<dbReference type="SUPFAM" id="SSF51658">
    <property type="entry name" value="Xylose isomerase-like"/>
    <property type="match status" value="1"/>
</dbReference>
<evidence type="ECO:0000313" key="2">
    <source>
        <dbReference type="Proteomes" id="UP001597546"/>
    </source>
</evidence>
<dbReference type="Gene3D" id="3.20.20.150">
    <property type="entry name" value="Divalent-metal-dependent TIM barrel enzymes"/>
    <property type="match status" value="1"/>
</dbReference>
<keyword evidence="2" id="KW-1185">Reference proteome</keyword>
<dbReference type="EMBL" id="JBHULV010000008">
    <property type="protein sequence ID" value="MFD2730561.1"/>
    <property type="molecule type" value="Genomic_DNA"/>
</dbReference>
<reference evidence="2" key="1">
    <citation type="journal article" date="2019" name="Int. J. Syst. Evol. Microbiol.">
        <title>The Global Catalogue of Microorganisms (GCM) 10K type strain sequencing project: providing services to taxonomists for standard genome sequencing and annotation.</title>
        <authorList>
            <consortium name="The Broad Institute Genomics Platform"/>
            <consortium name="The Broad Institute Genome Sequencing Center for Infectious Disease"/>
            <person name="Wu L."/>
            <person name="Ma J."/>
        </authorList>
    </citation>
    <scope>NUCLEOTIDE SEQUENCE [LARGE SCALE GENOMIC DNA]</scope>
    <source>
        <strain evidence="2">KCTC 42456</strain>
    </source>
</reference>
<proteinExistence type="predicted"/>
<keyword evidence="1" id="KW-0413">Isomerase</keyword>
<gene>
    <name evidence="1" type="ORF">ACFSSE_02495</name>
</gene>
<protein>
    <submittedName>
        <fullName evidence="1">Sugar phosphate isomerase/epimerase family protein</fullName>
    </submittedName>
</protein>
<name>A0ABW5TN69_9SPHI</name>
<evidence type="ECO:0000313" key="1">
    <source>
        <dbReference type="EMBL" id="MFD2730561.1"/>
    </source>
</evidence>
<dbReference type="InterPro" id="IPR036237">
    <property type="entry name" value="Xyl_isomerase-like_sf"/>
</dbReference>
<dbReference type="RefSeq" id="WP_379040665.1">
    <property type="nucleotide sequence ID" value="NZ_JBHSKW010000005.1"/>
</dbReference>
<dbReference type="GO" id="GO:0016853">
    <property type="term" value="F:isomerase activity"/>
    <property type="evidence" value="ECO:0007669"/>
    <property type="project" value="UniProtKB-KW"/>
</dbReference>
<organism evidence="1 2">
    <name type="scientific">Pedobacter alpinus</name>
    <dbReference type="NCBI Taxonomy" id="1590643"/>
    <lineage>
        <taxon>Bacteria</taxon>
        <taxon>Pseudomonadati</taxon>
        <taxon>Bacteroidota</taxon>
        <taxon>Sphingobacteriia</taxon>
        <taxon>Sphingobacteriales</taxon>
        <taxon>Sphingobacteriaceae</taxon>
        <taxon>Pedobacter</taxon>
    </lineage>
</organism>
<dbReference type="Proteomes" id="UP001597546">
    <property type="component" value="Unassembled WGS sequence"/>
</dbReference>
<comment type="caution">
    <text evidence="1">The sequence shown here is derived from an EMBL/GenBank/DDBJ whole genome shotgun (WGS) entry which is preliminary data.</text>
</comment>
<sequence>MEIKFFIPRWGNRHLSWADFAVKAKGAGYAGVEANLPMLQEEQTEMFDELKKNGLTWIGQHFETAASNFEDYFPEYETRLNALAAAKPILINTQTGKDYFTFEENSKLIELAAEISAATGVTILHETHRGKFSFCAAYTAQFLKKYPDLRITADFSHWCCVSESFLQDQKESLDLAISRSDHFHARVGFPGGPQVNNPAAPEWKEALDFHCEWWDAIVKRHVGLKTPVLTVTCEFGPYPYMPQFPFSKDDVSDLWEANLFMKDFLEERYRGW</sequence>
<accession>A0ABW5TN69</accession>